<dbReference type="RefSeq" id="WP_386353988.1">
    <property type="nucleotide sequence ID" value="NZ_JBHSFG010000093.1"/>
</dbReference>
<sequence length="439" mass="49103">MIRTVADLLSDILRDELPKLDSSPVKHAPTIGDMYEGLSSEILNSALPDGLGLRVVSGFARDGRGRLSGQLDCMVVRGEGEQLPYTDSYVWHVKDIVAVIEVKKRLHSAELRDAFAQLRSVSEIEHSYYQSGDEELDDPGHSLAPSARTFAEMTGRVAWDAEGPAALPYEEEALFHALALEQVSAIRVILGMHGFKSERAFRSSMVEYLEQNIGNVGFGPTNFPQLIISGSYSLAKANGRPFMAPLVDGWWPFYFSTPENPLRLLLEFIWTRLDEIYGFGRELWGEDLETEVGRTLLSFRAACVDGRKGWQVQAHQVDADTLDAIPVAEQWSPEFIGEEEYLLLVMLCQGKEVRCDDPVMLSWLESRGVEINDVRNRLLETRLVASSGKRLKLITKECGLAILPGGEYVAAENSTGRLNRWISRRIENLHKDASDEEMA</sequence>
<accession>A0ABV8Z3T2</accession>
<gene>
    <name evidence="2" type="ORF">ACFPH6_45135</name>
</gene>
<evidence type="ECO:0000313" key="2">
    <source>
        <dbReference type="EMBL" id="MFC4471600.1"/>
    </source>
</evidence>
<proteinExistence type="predicted"/>
<dbReference type="InterPro" id="IPR046537">
    <property type="entry name" value="DUF6602"/>
</dbReference>
<organism evidence="2 3">
    <name type="scientific">Streptomyces xiangluensis</name>
    <dbReference type="NCBI Taxonomy" id="2665720"/>
    <lineage>
        <taxon>Bacteria</taxon>
        <taxon>Bacillati</taxon>
        <taxon>Actinomycetota</taxon>
        <taxon>Actinomycetes</taxon>
        <taxon>Kitasatosporales</taxon>
        <taxon>Streptomycetaceae</taxon>
        <taxon>Streptomyces</taxon>
    </lineage>
</organism>
<comment type="caution">
    <text evidence="2">The sequence shown here is derived from an EMBL/GenBank/DDBJ whole genome shotgun (WGS) entry which is preliminary data.</text>
</comment>
<dbReference type="Pfam" id="PF20247">
    <property type="entry name" value="DUF6602"/>
    <property type="match status" value="1"/>
</dbReference>
<dbReference type="Proteomes" id="UP001596012">
    <property type="component" value="Unassembled WGS sequence"/>
</dbReference>
<protein>
    <submittedName>
        <fullName evidence="2">DUF6602 domain-containing protein</fullName>
    </submittedName>
</protein>
<name>A0ABV8Z3T2_9ACTN</name>
<reference evidence="3" key="1">
    <citation type="journal article" date="2019" name="Int. J. Syst. Evol. Microbiol.">
        <title>The Global Catalogue of Microorganisms (GCM) 10K type strain sequencing project: providing services to taxonomists for standard genome sequencing and annotation.</title>
        <authorList>
            <consortium name="The Broad Institute Genomics Platform"/>
            <consortium name="The Broad Institute Genome Sequencing Center for Infectious Disease"/>
            <person name="Wu L."/>
            <person name="Ma J."/>
        </authorList>
    </citation>
    <scope>NUCLEOTIDE SEQUENCE [LARGE SCALE GENOMIC DNA]</scope>
    <source>
        <strain evidence="3">DT43</strain>
    </source>
</reference>
<dbReference type="EMBL" id="JBHSFG010000093">
    <property type="protein sequence ID" value="MFC4471600.1"/>
    <property type="molecule type" value="Genomic_DNA"/>
</dbReference>
<evidence type="ECO:0000313" key="3">
    <source>
        <dbReference type="Proteomes" id="UP001596012"/>
    </source>
</evidence>
<keyword evidence="3" id="KW-1185">Reference proteome</keyword>
<feature type="domain" description="DUF6602" evidence="1">
    <location>
        <begin position="21"/>
        <end position="123"/>
    </location>
</feature>
<evidence type="ECO:0000259" key="1">
    <source>
        <dbReference type="Pfam" id="PF20247"/>
    </source>
</evidence>